<proteinExistence type="predicted"/>
<protein>
    <submittedName>
        <fullName evidence="2">Uncharacterized protein</fullName>
    </submittedName>
</protein>
<name>A0A9Q3CIH1_9BASI</name>
<sequence>MPELKLFSLQHQEHPSSSSTEEQSWKEGRGPRRENSFSGVVGTFPGISGTPLKGSGEEENSLEEEDSDGTEAATAPVGNLRVLKGKL</sequence>
<dbReference type="EMBL" id="AVOT02007700">
    <property type="protein sequence ID" value="MBW0484473.1"/>
    <property type="molecule type" value="Genomic_DNA"/>
</dbReference>
<gene>
    <name evidence="2" type="ORF">O181_024188</name>
</gene>
<feature type="region of interest" description="Disordered" evidence="1">
    <location>
        <begin position="1"/>
        <end position="87"/>
    </location>
</feature>
<dbReference type="Proteomes" id="UP000765509">
    <property type="component" value="Unassembled WGS sequence"/>
</dbReference>
<keyword evidence="3" id="KW-1185">Reference proteome</keyword>
<evidence type="ECO:0000313" key="2">
    <source>
        <dbReference type="EMBL" id="MBW0484473.1"/>
    </source>
</evidence>
<feature type="compositionally biased region" description="Basic and acidic residues" evidence="1">
    <location>
        <begin position="23"/>
        <end position="35"/>
    </location>
</feature>
<evidence type="ECO:0000313" key="3">
    <source>
        <dbReference type="Proteomes" id="UP000765509"/>
    </source>
</evidence>
<comment type="caution">
    <text evidence="2">The sequence shown here is derived from an EMBL/GenBank/DDBJ whole genome shotgun (WGS) entry which is preliminary data.</text>
</comment>
<organism evidence="2 3">
    <name type="scientific">Austropuccinia psidii MF-1</name>
    <dbReference type="NCBI Taxonomy" id="1389203"/>
    <lineage>
        <taxon>Eukaryota</taxon>
        <taxon>Fungi</taxon>
        <taxon>Dikarya</taxon>
        <taxon>Basidiomycota</taxon>
        <taxon>Pucciniomycotina</taxon>
        <taxon>Pucciniomycetes</taxon>
        <taxon>Pucciniales</taxon>
        <taxon>Sphaerophragmiaceae</taxon>
        <taxon>Austropuccinia</taxon>
    </lineage>
</organism>
<evidence type="ECO:0000256" key="1">
    <source>
        <dbReference type="SAM" id="MobiDB-lite"/>
    </source>
</evidence>
<accession>A0A9Q3CIH1</accession>
<reference evidence="2" key="1">
    <citation type="submission" date="2021-03" db="EMBL/GenBank/DDBJ databases">
        <title>Draft genome sequence of rust myrtle Austropuccinia psidii MF-1, a brazilian biotype.</title>
        <authorList>
            <person name="Quecine M.C."/>
            <person name="Pachon D.M.R."/>
            <person name="Bonatelli M.L."/>
            <person name="Correr F.H."/>
            <person name="Franceschini L.M."/>
            <person name="Leite T.F."/>
            <person name="Margarido G.R.A."/>
            <person name="Almeida C.A."/>
            <person name="Ferrarezi J.A."/>
            <person name="Labate C.A."/>
        </authorList>
    </citation>
    <scope>NUCLEOTIDE SEQUENCE</scope>
    <source>
        <strain evidence="2">MF-1</strain>
    </source>
</reference>
<dbReference type="AlphaFoldDB" id="A0A9Q3CIH1"/>
<feature type="compositionally biased region" description="Acidic residues" evidence="1">
    <location>
        <begin position="57"/>
        <end position="69"/>
    </location>
</feature>